<keyword evidence="3" id="KW-1185">Reference proteome</keyword>
<dbReference type="Gene3D" id="4.10.60.10">
    <property type="entry name" value="Zinc finger, CCHC-type"/>
    <property type="match status" value="1"/>
</dbReference>
<comment type="caution">
    <text evidence="2">The sequence shown here is derived from an EMBL/GenBank/DDBJ whole genome shotgun (WGS) entry which is preliminary data.</text>
</comment>
<gene>
    <name evidence="2" type="ORF">CPELLU_LOCUS7772</name>
</gene>
<proteinExistence type="predicted"/>
<evidence type="ECO:0000313" key="2">
    <source>
        <dbReference type="EMBL" id="CAG8617910.1"/>
    </source>
</evidence>
<dbReference type="Proteomes" id="UP000789759">
    <property type="component" value="Unassembled WGS sequence"/>
</dbReference>
<organism evidence="2 3">
    <name type="scientific">Cetraspora pellucida</name>
    <dbReference type="NCBI Taxonomy" id="1433469"/>
    <lineage>
        <taxon>Eukaryota</taxon>
        <taxon>Fungi</taxon>
        <taxon>Fungi incertae sedis</taxon>
        <taxon>Mucoromycota</taxon>
        <taxon>Glomeromycotina</taxon>
        <taxon>Glomeromycetes</taxon>
        <taxon>Diversisporales</taxon>
        <taxon>Gigasporaceae</taxon>
        <taxon>Cetraspora</taxon>
    </lineage>
</organism>
<evidence type="ECO:0000256" key="1">
    <source>
        <dbReference type="SAM" id="MobiDB-lite"/>
    </source>
</evidence>
<dbReference type="AlphaFoldDB" id="A0A9N9CZM7"/>
<feature type="region of interest" description="Disordered" evidence="1">
    <location>
        <begin position="216"/>
        <end position="236"/>
    </location>
</feature>
<feature type="compositionally biased region" description="Basic and acidic residues" evidence="1">
    <location>
        <begin position="221"/>
        <end position="230"/>
    </location>
</feature>
<reference evidence="2" key="1">
    <citation type="submission" date="2021-06" db="EMBL/GenBank/DDBJ databases">
        <authorList>
            <person name="Kallberg Y."/>
            <person name="Tangrot J."/>
            <person name="Rosling A."/>
        </authorList>
    </citation>
    <scope>NUCLEOTIDE SEQUENCE</scope>
    <source>
        <strain evidence="2">FL966</strain>
    </source>
</reference>
<accession>A0A9N9CZM7</accession>
<dbReference type="EMBL" id="CAJVQA010005312">
    <property type="protein sequence ID" value="CAG8617910.1"/>
    <property type="molecule type" value="Genomic_DNA"/>
</dbReference>
<sequence>MLKTYLQVSMDDLHVVYEKISLVLENQYQEIKTKSSQELIQIPQHLMQYPKIHYSLVVISLVHQWVYLVFTQFGSSLTLINIYSSTTFINTEPSKTEYSLNQKWEDYNQQFNSLSLYQKSVVLKRMSSTFQESTVIVQDPEVQSTRGCLVGAKNYFQSSTARDLSTFELIISRKCSICCEIGHNSRTCPNTESLDENSNNRKCGIYHKTRHNSRTCSSIKSSDESSKSLDESSEDS</sequence>
<dbReference type="OrthoDB" id="2432002at2759"/>
<evidence type="ECO:0000313" key="3">
    <source>
        <dbReference type="Proteomes" id="UP000789759"/>
    </source>
</evidence>
<protein>
    <submittedName>
        <fullName evidence="2">2017_t:CDS:1</fullName>
    </submittedName>
</protein>
<name>A0A9N9CZM7_9GLOM</name>